<name>A0A0N4ZEV2_PARTI</name>
<dbReference type="InterPro" id="IPR056006">
    <property type="entry name" value="DUF7584"/>
</dbReference>
<dbReference type="STRING" id="131310.A0A0N4ZEV2"/>
<feature type="transmembrane region" description="Helical" evidence="1">
    <location>
        <begin position="695"/>
        <end position="712"/>
    </location>
</feature>
<feature type="transmembrane region" description="Helical" evidence="1">
    <location>
        <begin position="387"/>
        <end position="412"/>
    </location>
</feature>
<dbReference type="Gene3D" id="3.90.190.10">
    <property type="entry name" value="Protein tyrosine phosphatase superfamily"/>
    <property type="match status" value="2"/>
</dbReference>
<dbReference type="SMART" id="SM00194">
    <property type="entry name" value="PTPc"/>
    <property type="match status" value="2"/>
</dbReference>
<dbReference type="PROSITE" id="PS50056">
    <property type="entry name" value="TYR_PHOSPHATASE_2"/>
    <property type="match status" value="1"/>
</dbReference>
<evidence type="ECO:0000313" key="6">
    <source>
        <dbReference type="WBParaSite" id="PTRK_0000628500.1"/>
    </source>
</evidence>
<feature type="domain" description="Tyrosine specific protein phosphatases" evidence="4">
    <location>
        <begin position="949"/>
        <end position="1019"/>
    </location>
</feature>
<sequence length="1058" mass="123941">MNLLISLLLVPSASQENIDGKIEYTLTDETKSDMLLLKCPDSKYKATNLEDFRLNEDIQTSKLTIRSNDSSVIWVFIKKESGLTKKKRIECGEFYKSINNVLTKFEWIIYIKWDDYKENLIYTYSNKLKEVSNNKCKNSIIISIEKDGSMMEINMNNLPKANFERRFYFFSKNDLSRTSELIKPCVITKLYISPPRLVIRNDRIFNKINGSNSMKVIKLNSSNSQKKLAIKILPTDVNEEKDFYSGTNVEMKKYNFRDGKLIEIKNSMKTITKYFSINGSEIVGFFFIYTTKDGIKDFKEFIFFGPDNDNIIIEESEIKFSSKNQTILPNCSTDLFTYAYLEKINHNGMTTNNLSSLESKKFTFIENEEEYEQGNLGSMLNNLGLCFFILFWLLLTFMFIIIGYIFGYYIIYQYIRVTCELRYKKNEYRNIFALWEILATGPFNEYCCKVLSKDYIAGKVKRYKIKLTVDGGEELEISNDSLFDDSLVSCYNDIGQSVKAHYIDVSDAKRNYILSDAPTKEAINEFFELLYYEDVSVVVAIINDDDTNRSVNKNSKSYFYWPLKKEKFGSVTVEPIQTPQTIFISGYIHSFRMDMNDEKNYKIITFLHVSGWKEFEIPSSSNQIINIYENVIKFSNDKQILIHTSQGSGVRAYMFAYFSIITESMLNNNKIDNPLEVVREIREKRYGGYMSSKEFGFIIYSMINYFFHLNILQESGNHLKNFYNNYENYIYENIVKDLPSTKDIKELLQFSIIVDEGRILEMCEQSRHVQMLSDKILKDNCKRFYKTLGSKFKDKIKYPSIECLDNSGIIIKNKSVSDPENFIHANMMTYKCHNHNDRRIIMCQAVQKNGIDDMIDMLYNYNVGIVVLLCQPEECLLTQDKWYSYFPINKKSLHTGTYVVERVDRNKPDKFFTVSTTFKIIKNNVEQIFKVFHYQNWPNKDIPTDHKSVHELYKRILLEHNDRTIAINCSGGIGRSGTFAFIMLLLDTMSKVTPFDPIKSLAFLRSYRYRAVTTSSQFLFAITVVYEHYKEEIEKHFPGNYGKFMELVKKRYNEIKSK</sequence>
<dbReference type="InterPro" id="IPR000387">
    <property type="entry name" value="Tyr_Pase_dom"/>
</dbReference>
<dbReference type="Pfam" id="PF24486">
    <property type="entry name" value="DUF7583"/>
    <property type="match status" value="1"/>
</dbReference>
<keyword evidence="1" id="KW-0812">Transmembrane</keyword>
<dbReference type="InterPro" id="IPR052782">
    <property type="entry name" value="Oocyte-zygote_transition_reg"/>
</dbReference>
<dbReference type="CDD" id="cd00047">
    <property type="entry name" value="PTPc"/>
    <property type="match status" value="1"/>
</dbReference>
<dbReference type="InterPro" id="IPR056007">
    <property type="entry name" value="DUF7585"/>
</dbReference>
<feature type="signal peptide" evidence="2">
    <location>
        <begin position="1"/>
        <end position="15"/>
    </location>
</feature>
<evidence type="ECO:0000256" key="2">
    <source>
        <dbReference type="SAM" id="SignalP"/>
    </source>
</evidence>
<dbReference type="InterPro" id="IPR056005">
    <property type="entry name" value="DUF7583"/>
</dbReference>
<dbReference type="SMART" id="SM00404">
    <property type="entry name" value="PTPc_motif"/>
    <property type="match status" value="2"/>
</dbReference>
<feature type="chain" id="PRO_5012926784" evidence="2">
    <location>
        <begin position="16"/>
        <end position="1058"/>
    </location>
</feature>
<feature type="domain" description="Tyrosine-protein phosphatase" evidence="3">
    <location>
        <begin position="424"/>
        <end position="705"/>
    </location>
</feature>
<dbReference type="AlphaFoldDB" id="A0A0N4ZEV2"/>
<dbReference type="InterPro" id="IPR029021">
    <property type="entry name" value="Prot-tyrosine_phosphatase-like"/>
</dbReference>
<dbReference type="GO" id="GO:0004725">
    <property type="term" value="F:protein tyrosine phosphatase activity"/>
    <property type="evidence" value="ECO:0007669"/>
    <property type="project" value="InterPro"/>
</dbReference>
<proteinExistence type="predicted"/>
<evidence type="ECO:0000313" key="5">
    <source>
        <dbReference type="Proteomes" id="UP000038045"/>
    </source>
</evidence>
<accession>A0A0N4ZEV2</accession>
<evidence type="ECO:0000256" key="1">
    <source>
        <dbReference type="SAM" id="Phobius"/>
    </source>
</evidence>
<dbReference type="SUPFAM" id="SSF52799">
    <property type="entry name" value="(Phosphotyrosine protein) phosphatases II"/>
    <property type="match status" value="2"/>
</dbReference>
<keyword evidence="1" id="KW-0472">Membrane</keyword>
<feature type="domain" description="Tyrosine-protein phosphatase" evidence="3">
    <location>
        <begin position="793"/>
        <end position="1028"/>
    </location>
</feature>
<organism evidence="5 6">
    <name type="scientific">Parastrongyloides trichosuri</name>
    <name type="common">Possum-specific nematode worm</name>
    <dbReference type="NCBI Taxonomy" id="131310"/>
    <lineage>
        <taxon>Eukaryota</taxon>
        <taxon>Metazoa</taxon>
        <taxon>Ecdysozoa</taxon>
        <taxon>Nematoda</taxon>
        <taxon>Chromadorea</taxon>
        <taxon>Rhabditida</taxon>
        <taxon>Tylenchina</taxon>
        <taxon>Panagrolaimomorpha</taxon>
        <taxon>Strongyloidoidea</taxon>
        <taxon>Strongyloididae</taxon>
        <taxon>Parastrongyloides</taxon>
    </lineage>
</organism>
<reference evidence="6" key="1">
    <citation type="submission" date="2017-02" db="UniProtKB">
        <authorList>
            <consortium name="WormBaseParasite"/>
        </authorList>
    </citation>
    <scope>IDENTIFICATION</scope>
</reference>
<keyword evidence="1" id="KW-1133">Transmembrane helix</keyword>
<dbReference type="Pfam" id="PF24488">
    <property type="entry name" value="DUF7584"/>
    <property type="match status" value="1"/>
</dbReference>
<dbReference type="PANTHER" id="PTHR46163">
    <property type="entry name" value="TYROSINE-PROTEIN PHOSPHATASE-RELATED"/>
    <property type="match status" value="1"/>
</dbReference>
<protein>
    <submittedName>
        <fullName evidence="6">Tyrosine-protein phosphatase domain-containing protein</fullName>
    </submittedName>
</protein>
<dbReference type="InterPro" id="IPR000242">
    <property type="entry name" value="PTP_cat"/>
</dbReference>
<dbReference type="Pfam" id="PF24490">
    <property type="entry name" value="DUF7585"/>
    <property type="match status" value="1"/>
</dbReference>
<evidence type="ECO:0000259" key="3">
    <source>
        <dbReference type="PROSITE" id="PS50055"/>
    </source>
</evidence>
<keyword evidence="2" id="KW-0732">Signal</keyword>
<dbReference type="PROSITE" id="PS50055">
    <property type="entry name" value="TYR_PHOSPHATASE_PTP"/>
    <property type="match status" value="2"/>
</dbReference>
<dbReference type="WBParaSite" id="PTRK_0000628500.1">
    <property type="protein sequence ID" value="PTRK_0000628500.1"/>
    <property type="gene ID" value="PTRK_0000628500"/>
</dbReference>
<dbReference type="InterPro" id="IPR003595">
    <property type="entry name" value="Tyr_Pase_cat"/>
</dbReference>
<dbReference type="Pfam" id="PF00102">
    <property type="entry name" value="Y_phosphatase"/>
    <property type="match status" value="2"/>
</dbReference>
<evidence type="ECO:0000259" key="4">
    <source>
        <dbReference type="PROSITE" id="PS50056"/>
    </source>
</evidence>
<keyword evidence="5" id="KW-1185">Reference proteome</keyword>
<dbReference type="Proteomes" id="UP000038045">
    <property type="component" value="Unplaced"/>
</dbReference>